<dbReference type="PROSITE" id="PS50181">
    <property type="entry name" value="FBOX"/>
    <property type="match status" value="1"/>
</dbReference>
<dbReference type="InterPro" id="IPR043136">
    <property type="entry name" value="B30.2/SPRY_sf"/>
</dbReference>
<organism evidence="3">
    <name type="scientific">Chrysotila carterae</name>
    <name type="common">Marine alga</name>
    <name type="synonym">Syracosphaera carterae</name>
    <dbReference type="NCBI Taxonomy" id="13221"/>
    <lineage>
        <taxon>Eukaryota</taxon>
        <taxon>Haptista</taxon>
        <taxon>Haptophyta</taxon>
        <taxon>Prymnesiophyceae</taxon>
        <taxon>Isochrysidales</taxon>
        <taxon>Isochrysidaceae</taxon>
        <taxon>Chrysotila</taxon>
    </lineage>
</organism>
<feature type="compositionally biased region" description="Basic and acidic residues" evidence="1">
    <location>
        <begin position="382"/>
        <end position="391"/>
    </location>
</feature>
<reference evidence="3" key="1">
    <citation type="submission" date="2021-01" db="EMBL/GenBank/DDBJ databases">
        <authorList>
            <person name="Corre E."/>
            <person name="Pelletier E."/>
            <person name="Niang G."/>
            <person name="Scheremetjew M."/>
            <person name="Finn R."/>
            <person name="Kale V."/>
            <person name="Holt S."/>
            <person name="Cochrane G."/>
            <person name="Meng A."/>
            <person name="Brown T."/>
            <person name="Cohen L."/>
        </authorList>
    </citation>
    <scope>NUCLEOTIDE SEQUENCE</scope>
    <source>
        <strain evidence="3">CCMP645</strain>
    </source>
</reference>
<evidence type="ECO:0000256" key="1">
    <source>
        <dbReference type="SAM" id="MobiDB-lite"/>
    </source>
</evidence>
<dbReference type="Pfam" id="PF00646">
    <property type="entry name" value="F-box"/>
    <property type="match status" value="1"/>
</dbReference>
<dbReference type="Gene3D" id="2.60.120.920">
    <property type="match status" value="1"/>
</dbReference>
<dbReference type="InterPro" id="IPR036047">
    <property type="entry name" value="F-box-like_dom_sf"/>
</dbReference>
<sequence length="858" mass="92892">MEASAIFFVRMPAELLPDLLRTLDLCSLLALRGCCRSLRALTAQPELWLALTQHAYRHLRPASSIQALQHAVPTHSQIFPLALHRASSLVDVRARLVRWPSRLKFSELHGASGGRRQTVSVIGGVVPSERLRLSPDGLEFQHVGTMAMESHGLQFARSDAPFPSVEFPCKRDPLPFATSAAEAGGRSDGWALRMAAYFEAVLVRDEQHDLVGLAIGLATEAFPLVQGMFGEHDGAVVLLTRSGFLCQAGRSAELIRRPTEGVRRSVETGEHHEGGFARPGDVVGVGLDYKKGCAFWTLNGVLCAQREIDLRLSHYAVLGAMAGCDARVAFNAQQSTLNAQQSADSKGNGFLFDVLAYEEEMWSEWQSEHAMQTLFEACQQTKKEAQAREGSGESARVSGSRGDGCSERRGDGDDGVDDGCCDGRRGWPWCERSSKWQHAVDAHVRPWLDAAASTETRALMPPRARETRLHLAVAPALLPLWPHADALSVTAADVDELCQFLINSDNATAAVDAAIAAAATVATTAVPAANATTDPSAVTATTTTVSSAAASSAATAATALAAQGLTLRHLRERPLKEVMAIARRARLAVGLRQRLKLAICSELGTDLSRAASQSVSAISSVRPASRVFQLRRSVEMVVLLSPWLPVRATPSLCARIVGMRCPGDVVVVTSVCDGWLELRGGAFNHASGGGRAHGGLWVLYDGRIVRHAAPLLRTLLAQDECEHGRCAHFPRPSCLDLDRMLDEIQLLEQEDEEWNRANGVHLLCPEHAAWSTTREGGQQLRRRELCMLLQTGGIAQTPFVARLLATGTSCDELCRLSSTEVRELARRVEMPVGLGLRFVRAVQVYLQSCQAASGKRSK</sequence>
<feature type="region of interest" description="Disordered" evidence="1">
    <location>
        <begin position="382"/>
        <end position="417"/>
    </location>
</feature>
<name>A0A7S4EUY0_CHRCT</name>
<proteinExistence type="predicted"/>
<dbReference type="SMART" id="SM00256">
    <property type="entry name" value="FBOX"/>
    <property type="match status" value="1"/>
</dbReference>
<gene>
    <name evidence="3" type="ORF">PCAR00345_LOCUS6500</name>
</gene>
<accession>A0A7S4EUY0</accession>
<evidence type="ECO:0000313" key="3">
    <source>
        <dbReference type="EMBL" id="CAE0753913.1"/>
    </source>
</evidence>
<evidence type="ECO:0000259" key="2">
    <source>
        <dbReference type="PROSITE" id="PS50181"/>
    </source>
</evidence>
<dbReference type="EMBL" id="HBIZ01010941">
    <property type="protein sequence ID" value="CAE0753913.1"/>
    <property type="molecule type" value="Transcribed_RNA"/>
</dbReference>
<dbReference type="SUPFAM" id="SSF81383">
    <property type="entry name" value="F-box domain"/>
    <property type="match status" value="1"/>
</dbReference>
<protein>
    <recommendedName>
        <fullName evidence="2">F-box domain-containing protein</fullName>
    </recommendedName>
</protein>
<dbReference type="InterPro" id="IPR001810">
    <property type="entry name" value="F-box_dom"/>
</dbReference>
<dbReference type="AlphaFoldDB" id="A0A7S4EUY0"/>
<feature type="domain" description="F-box" evidence="2">
    <location>
        <begin position="5"/>
        <end position="51"/>
    </location>
</feature>